<dbReference type="AlphaFoldDB" id="A0A2T0GTZ2"/>
<feature type="region of interest" description="Disordered" evidence="8">
    <location>
        <begin position="1"/>
        <end position="48"/>
    </location>
</feature>
<gene>
    <name evidence="10" type="ORF">CEP50_15310</name>
</gene>
<feature type="transmembrane region" description="Helical" evidence="9">
    <location>
        <begin position="382"/>
        <end position="406"/>
    </location>
</feature>
<evidence type="ECO:0000256" key="5">
    <source>
        <dbReference type="ARBA" id="ARBA00022989"/>
    </source>
</evidence>
<keyword evidence="2" id="KW-1003">Cell membrane</keyword>
<keyword evidence="4 9" id="KW-0812">Transmembrane</keyword>
<sequence>MRAVPEQERPESATHDPSTTESEVRRSRAEREAGDSTAESAPVDGVSLGPAQRVFPTWTEPVAAYLSTPFGGRLGRHAQVGRQWFWTPLRVILLLAVLTLAAGWLFKAPCAQTYDTAQGPSIDWRDHRQYRALCYTDIIPRYGSGDLAPEGAFPYKTFWVENAGTPQEQVRYMEYPVLTGLFQWVNAEITDGWMALAEHGLLPASVPGVVYFEISAFWLSAAWLATVWALTRLCRFRVWDAALAATSPLVFVHAFTNFDALATVLATTGLLAWARRRPGTAGVLLGLGAATKLYPLLLLGPILVLCLRTGRVSEGARCLVSALGAWLAVNLPIMVLFPRGWWEFFRLNSTRPADPDSLYNALMYYTGWAGFDGPLSHGEVPSVLNAVSFALLMTGCLLIAWLALSAPVRPRLAQLCFLVVAVFLLTNKVWSPQYSLWLVPLAVLAIPRWRLLITWMLVDAAVWAPRMYYFLGTANKGLPEGWFLGAVLVRDAMVVLICALIVREILRPGEDRVRRTLTADPHGGFLDGARDRFVLPALLRPRGFRSTAPFLVGAREHLRAREAR</sequence>
<dbReference type="Proteomes" id="UP000239352">
    <property type="component" value="Unassembled WGS sequence"/>
</dbReference>
<dbReference type="RefSeq" id="WP_106114632.1">
    <property type="nucleotide sequence ID" value="NZ_PVSR01000031.1"/>
</dbReference>
<comment type="caution">
    <text evidence="10">The sequence shown here is derived from an EMBL/GenBank/DDBJ whole genome shotgun (WGS) entry which is preliminary data.</text>
</comment>
<accession>A0A2T0GTZ2</accession>
<feature type="transmembrane region" description="Helical" evidence="9">
    <location>
        <begin position="482"/>
        <end position="502"/>
    </location>
</feature>
<feature type="transmembrane region" description="Helical" evidence="9">
    <location>
        <begin position="209"/>
        <end position="230"/>
    </location>
</feature>
<keyword evidence="6 9" id="KW-0472">Membrane</keyword>
<proteinExistence type="inferred from homology"/>
<evidence type="ECO:0000256" key="3">
    <source>
        <dbReference type="ARBA" id="ARBA00022679"/>
    </source>
</evidence>
<evidence type="ECO:0000256" key="9">
    <source>
        <dbReference type="SAM" id="Phobius"/>
    </source>
</evidence>
<name>A0A2T0GTZ2_ACTMO</name>
<evidence type="ECO:0000256" key="2">
    <source>
        <dbReference type="ARBA" id="ARBA00022475"/>
    </source>
</evidence>
<dbReference type="GO" id="GO:0016758">
    <property type="term" value="F:hexosyltransferase activity"/>
    <property type="evidence" value="ECO:0007669"/>
    <property type="project" value="InterPro"/>
</dbReference>
<evidence type="ECO:0000256" key="7">
    <source>
        <dbReference type="ARBA" id="ARBA00024033"/>
    </source>
</evidence>
<evidence type="ECO:0000256" key="8">
    <source>
        <dbReference type="SAM" id="MobiDB-lite"/>
    </source>
</evidence>
<comment type="similarity">
    <text evidence="7">Belongs to the glycosyltransferase 87 family.</text>
</comment>
<feature type="transmembrane region" description="Helical" evidence="9">
    <location>
        <begin position="451"/>
        <end position="470"/>
    </location>
</feature>
<evidence type="ECO:0000313" key="10">
    <source>
        <dbReference type="EMBL" id="PRW62503.1"/>
    </source>
</evidence>
<feature type="compositionally biased region" description="Basic and acidic residues" evidence="8">
    <location>
        <begin position="1"/>
        <end position="14"/>
    </location>
</feature>
<feature type="transmembrane region" description="Helical" evidence="9">
    <location>
        <begin position="84"/>
        <end position="106"/>
    </location>
</feature>
<evidence type="ECO:0000256" key="4">
    <source>
        <dbReference type="ARBA" id="ARBA00022692"/>
    </source>
</evidence>
<keyword evidence="5 9" id="KW-1133">Transmembrane helix</keyword>
<dbReference type="Pfam" id="PF09594">
    <property type="entry name" value="GT87"/>
    <property type="match status" value="1"/>
</dbReference>
<evidence type="ECO:0000256" key="1">
    <source>
        <dbReference type="ARBA" id="ARBA00004651"/>
    </source>
</evidence>
<feature type="transmembrane region" description="Helical" evidence="9">
    <location>
        <begin position="412"/>
        <end position="430"/>
    </location>
</feature>
<feature type="transmembrane region" description="Helical" evidence="9">
    <location>
        <begin position="250"/>
        <end position="274"/>
    </location>
</feature>
<evidence type="ECO:0000313" key="11">
    <source>
        <dbReference type="Proteomes" id="UP000239352"/>
    </source>
</evidence>
<evidence type="ECO:0000256" key="6">
    <source>
        <dbReference type="ARBA" id="ARBA00023136"/>
    </source>
</evidence>
<dbReference type="EMBL" id="PVSR01000031">
    <property type="protein sequence ID" value="PRW62503.1"/>
    <property type="molecule type" value="Genomic_DNA"/>
</dbReference>
<feature type="transmembrane region" description="Helical" evidence="9">
    <location>
        <begin position="280"/>
        <end position="306"/>
    </location>
</feature>
<feature type="transmembrane region" description="Helical" evidence="9">
    <location>
        <begin position="318"/>
        <end position="337"/>
    </location>
</feature>
<dbReference type="InParanoid" id="A0A2T0GTZ2"/>
<dbReference type="InterPro" id="IPR018584">
    <property type="entry name" value="GT87"/>
</dbReference>
<feature type="compositionally biased region" description="Basic and acidic residues" evidence="8">
    <location>
        <begin position="22"/>
        <end position="34"/>
    </location>
</feature>
<dbReference type="PIRSF" id="PIRSF010361">
    <property type="entry name" value="UCP010361"/>
    <property type="match status" value="1"/>
</dbReference>
<comment type="subcellular location">
    <subcellularLocation>
        <location evidence="1">Cell membrane</location>
        <topology evidence="1">Multi-pass membrane protein</topology>
    </subcellularLocation>
</comment>
<organism evidence="10 11">
    <name type="scientific">Actinopolyspora mortivallis</name>
    <dbReference type="NCBI Taxonomy" id="33906"/>
    <lineage>
        <taxon>Bacteria</taxon>
        <taxon>Bacillati</taxon>
        <taxon>Actinomycetota</taxon>
        <taxon>Actinomycetes</taxon>
        <taxon>Actinopolysporales</taxon>
        <taxon>Actinopolysporaceae</taxon>
        <taxon>Actinopolyspora</taxon>
    </lineage>
</organism>
<reference evidence="10 11" key="1">
    <citation type="submission" date="2018-03" db="EMBL/GenBank/DDBJ databases">
        <title>Actinopolyspora mortivallis from Sahara, screening for active biomolecules.</title>
        <authorList>
            <person name="Selama O."/>
            <person name="Wellington E.M.H."/>
            <person name="Hacene H."/>
        </authorList>
    </citation>
    <scope>NUCLEOTIDE SEQUENCE [LARGE SCALE GENOMIC DNA]</scope>
    <source>
        <strain evidence="10 11">M5A</strain>
    </source>
</reference>
<keyword evidence="11" id="KW-1185">Reference proteome</keyword>
<dbReference type="GO" id="GO:0005886">
    <property type="term" value="C:plasma membrane"/>
    <property type="evidence" value="ECO:0007669"/>
    <property type="project" value="UniProtKB-SubCell"/>
</dbReference>
<protein>
    <recommendedName>
        <fullName evidence="12">DUF2029 domain-containing protein</fullName>
    </recommendedName>
</protein>
<keyword evidence="3" id="KW-0808">Transferase</keyword>
<evidence type="ECO:0008006" key="12">
    <source>
        <dbReference type="Google" id="ProtNLM"/>
    </source>
</evidence>
<dbReference type="STRING" id="1050202.GCA_000384035_03872"/>
<dbReference type="InterPro" id="IPR016570">
    <property type="entry name" value="UCP010361"/>
</dbReference>